<keyword evidence="2" id="KW-1185">Reference proteome</keyword>
<proteinExistence type="predicted"/>
<protein>
    <submittedName>
        <fullName evidence="1">Uncharacterized protein</fullName>
    </submittedName>
</protein>
<organism evidence="1 2">
    <name type="scientific">Fusarium solani subsp. cucurbitae</name>
    <name type="common">Neocosmosporum cucurbitae</name>
    <dbReference type="NCBI Taxonomy" id="2747967"/>
    <lineage>
        <taxon>Eukaryota</taxon>
        <taxon>Fungi</taxon>
        <taxon>Dikarya</taxon>
        <taxon>Ascomycota</taxon>
        <taxon>Pezizomycotina</taxon>
        <taxon>Sordariomycetes</taxon>
        <taxon>Hypocreomycetidae</taxon>
        <taxon>Hypocreales</taxon>
        <taxon>Nectriaceae</taxon>
        <taxon>Fusarium</taxon>
        <taxon>Fusarium solani species complex</taxon>
    </lineage>
</organism>
<evidence type="ECO:0000313" key="2">
    <source>
        <dbReference type="Proteomes" id="UP000830768"/>
    </source>
</evidence>
<reference evidence="1" key="1">
    <citation type="submission" date="2021-11" db="EMBL/GenBank/DDBJ databases">
        <title>Fusarium solani-melongenae Genome sequencing and assembly.</title>
        <authorList>
            <person name="Xie S."/>
            <person name="Huang L."/>
            <person name="Zhang X."/>
        </authorList>
    </citation>
    <scope>NUCLEOTIDE SEQUENCE</scope>
    <source>
        <strain evidence="1">CRI 24-3</strain>
    </source>
</reference>
<dbReference type="Proteomes" id="UP000830768">
    <property type="component" value="Chromosome 10"/>
</dbReference>
<sequence length="657" mass="74813">MHQISAQMAKTRRSCERCRLQKKKCSAEKPTCSLCCRLNEPCIYLPRSQQNGNPERRSVSRRAQIARCQRVDQETARHNATSDPLHVEAPQESRFPSASSHEITEPSSALTPRAQPNQVRSCQPDLTWSTTKPEPPEDSLDFFIDAYRDNLYFQPLPLFGLVGLKAKLISAPRFLRWGFLALVLKFTTHPFYDGKMKQATEFYKASCRSVVMELSSEGTVKLDVLRALCILALLDVLDGNFAQAWMTIGTASRLQALRLLYVEEDDTTEDHDSNSSRCYWSIFMLEKTFSPNFCLLAQNTHAPTYPPSPPPPLLSRPVVLDESCQDYGINACCLQAVSIWGDVVSYLEGIRLGKAEQPWMPSSEHSQLIMKLHELELNLAHQHLLRKVSFQGRQPAELHHEQEYWAPWVLMQFISHGAHAALHNPFIQLVALRKPKPLSQPLSFLQRSVDQSLFHSAWVARLLRVCDTIPFQVRDPIVGQLVAATATIPWLFQFARDETISNKAKDDFREYDEALGRFSEKWPHIARKRHILRYLQSFTRQRLSEMAGDGATVKFPPQLVWELLIPRPLNGVFGDHGGFNPTSLPSLSGDETLQIITSYVHPSQEDNRELYPSQTIIEGDDSRRPVEWLNDSIMNEFLSDLALTDFTWLPFCSPEGT</sequence>
<name>A0ACD3ZIM2_FUSSC</name>
<accession>A0ACD3ZIM2</accession>
<dbReference type="EMBL" id="CP090038">
    <property type="protein sequence ID" value="UPL01091.1"/>
    <property type="molecule type" value="Genomic_DNA"/>
</dbReference>
<gene>
    <name evidence="1" type="ORF">LCI18_012025</name>
</gene>
<evidence type="ECO:0000313" key="1">
    <source>
        <dbReference type="EMBL" id="UPL01091.1"/>
    </source>
</evidence>